<accession>A0A8J2S3X5</accession>
<dbReference type="OrthoDB" id="6338474at2759"/>
<organism evidence="1 2">
    <name type="scientific">Daphnia galeata</name>
    <dbReference type="NCBI Taxonomy" id="27404"/>
    <lineage>
        <taxon>Eukaryota</taxon>
        <taxon>Metazoa</taxon>
        <taxon>Ecdysozoa</taxon>
        <taxon>Arthropoda</taxon>
        <taxon>Crustacea</taxon>
        <taxon>Branchiopoda</taxon>
        <taxon>Diplostraca</taxon>
        <taxon>Cladocera</taxon>
        <taxon>Anomopoda</taxon>
        <taxon>Daphniidae</taxon>
        <taxon>Daphnia</taxon>
    </lineage>
</organism>
<reference evidence="1" key="1">
    <citation type="submission" date="2021-11" db="EMBL/GenBank/DDBJ databases">
        <authorList>
            <person name="Schell T."/>
        </authorList>
    </citation>
    <scope>NUCLEOTIDE SEQUENCE</scope>
    <source>
        <strain evidence="1">M5</strain>
    </source>
</reference>
<evidence type="ECO:0000313" key="2">
    <source>
        <dbReference type="Proteomes" id="UP000789390"/>
    </source>
</evidence>
<keyword evidence="2" id="KW-1185">Reference proteome</keyword>
<sequence>MVMKSIKTLFGVGRRSVPKLNSKSPVYKRNTIPTEKKKMKFILSFLSICVAVSHQQYRDQILMLRPWMSQFYHPSNTFNHFPPHIRQGIYGDSRVNPIFNNGNDEQKDQVGQHQYASNGFVQPRIKNFEEEPSFHSNQHQDQMDKRNFFNHNNRNNPLMTKAATFTITSTCTSIAYSSCVPRGNLLPAAPAAVPNCRRKRQLFGEDDDKSQFPIIPTQVDLVSPTVLTSSTNRNVLDDTREIATVVSSKNDDNESSHFVELMKVKRFLYWPNYISSTTTTTWSVVSTILTRTFVPGVNLDCLPPGYVVCPQAG</sequence>
<dbReference type="AlphaFoldDB" id="A0A8J2S3X5"/>
<comment type="caution">
    <text evidence="1">The sequence shown here is derived from an EMBL/GenBank/DDBJ whole genome shotgun (WGS) entry which is preliminary data.</text>
</comment>
<name>A0A8J2S3X5_9CRUS</name>
<gene>
    <name evidence="1" type="ORF">DGAL_LOCUS12526</name>
</gene>
<dbReference type="Proteomes" id="UP000789390">
    <property type="component" value="Unassembled WGS sequence"/>
</dbReference>
<protein>
    <submittedName>
        <fullName evidence="1">Uncharacterized protein</fullName>
    </submittedName>
</protein>
<dbReference type="EMBL" id="CAKKLH010000290">
    <property type="protein sequence ID" value="CAH0109065.1"/>
    <property type="molecule type" value="Genomic_DNA"/>
</dbReference>
<proteinExistence type="predicted"/>
<evidence type="ECO:0000313" key="1">
    <source>
        <dbReference type="EMBL" id="CAH0109065.1"/>
    </source>
</evidence>